<proteinExistence type="predicted"/>
<accession>A0ABQ9XXD2</accession>
<keyword evidence="4" id="KW-1185">Reference proteome</keyword>
<dbReference type="EMBL" id="JARBJD010000059">
    <property type="protein sequence ID" value="KAK2956145.1"/>
    <property type="molecule type" value="Genomic_DNA"/>
</dbReference>
<gene>
    <name evidence="3" type="ORF">BLNAU_8925</name>
</gene>
<protein>
    <submittedName>
        <fullName evidence="3">Uncharacterized protein</fullName>
    </submittedName>
</protein>
<feature type="signal peptide" evidence="2">
    <location>
        <begin position="1"/>
        <end position="24"/>
    </location>
</feature>
<comment type="caution">
    <text evidence="3">The sequence shown here is derived from an EMBL/GenBank/DDBJ whole genome shotgun (WGS) entry which is preliminary data.</text>
</comment>
<name>A0ABQ9XXD2_9EUKA</name>
<evidence type="ECO:0000313" key="4">
    <source>
        <dbReference type="Proteomes" id="UP001281761"/>
    </source>
</evidence>
<evidence type="ECO:0000313" key="3">
    <source>
        <dbReference type="EMBL" id="KAK2956145.1"/>
    </source>
</evidence>
<feature type="compositionally biased region" description="Pro residues" evidence="1">
    <location>
        <begin position="211"/>
        <end position="226"/>
    </location>
</feature>
<keyword evidence="2" id="KW-0732">Signal</keyword>
<evidence type="ECO:0000256" key="2">
    <source>
        <dbReference type="SAM" id="SignalP"/>
    </source>
</evidence>
<feature type="region of interest" description="Disordered" evidence="1">
    <location>
        <begin position="171"/>
        <end position="228"/>
    </location>
</feature>
<dbReference type="Proteomes" id="UP001281761">
    <property type="component" value="Unassembled WGS sequence"/>
</dbReference>
<feature type="compositionally biased region" description="Pro residues" evidence="1">
    <location>
        <begin position="175"/>
        <end position="197"/>
    </location>
</feature>
<sequence length="241" mass="25839">MVQRIAVALTLITHLGSFADGSSTDTIPSIGVLISSADAQDFPSLSNIIVVNALLLPTARALRRLGIQLSFSDDFCTVCVGAPSFVARNHLRWMAVNSALWLDDICGDRKELICGDSERLTRLSTSSRNRSFRTFGERGNDDEWLSPLSLPHHPHPPTPLCLSLTTHTLSLPSASPSPPTPSHSPLPLPHHPHPPTPLCLSLTTHTLPLPSASPSPSTPSHSPSPSPHSAWCMLMSVSSSH</sequence>
<organism evidence="3 4">
    <name type="scientific">Blattamonas nauphoetae</name>
    <dbReference type="NCBI Taxonomy" id="2049346"/>
    <lineage>
        <taxon>Eukaryota</taxon>
        <taxon>Metamonada</taxon>
        <taxon>Preaxostyla</taxon>
        <taxon>Oxymonadida</taxon>
        <taxon>Blattamonas</taxon>
    </lineage>
</organism>
<evidence type="ECO:0000256" key="1">
    <source>
        <dbReference type="SAM" id="MobiDB-lite"/>
    </source>
</evidence>
<reference evidence="3 4" key="1">
    <citation type="journal article" date="2022" name="bioRxiv">
        <title>Genomics of Preaxostyla Flagellates Illuminates Evolutionary Transitions and the Path Towards Mitochondrial Loss.</title>
        <authorList>
            <person name="Novak L.V.F."/>
            <person name="Treitli S.C."/>
            <person name="Pyrih J."/>
            <person name="Halakuc P."/>
            <person name="Pipaliya S.V."/>
            <person name="Vacek V."/>
            <person name="Brzon O."/>
            <person name="Soukal P."/>
            <person name="Eme L."/>
            <person name="Dacks J.B."/>
            <person name="Karnkowska A."/>
            <person name="Elias M."/>
            <person name="Hampl V."/>
        </authorList>
    </citation>
    <scope>NUCLEOTIDE SEQUENCE [LARGE SCALE GENOMIC DNA]</scope>
    <source>
        <strain evidence="3">NAU3</strain>
        <tissue evidence="3">Gut</tissue>
    </source>
</reference>
<feature type="compositionally biased region" description="Low complexity" evidence="1">
    <location>
        <begin position="198"/>
        <end position="210"/>
    </location>
</feature>
<feature type="chain" id="PRO_5046891380" evidence="2">
    <location>
        <begin position="25"/>
        <end position="241"/>
    </location>
</feature>